<comment type="caution">
    <text evidence="1">The sequence shown here is derived from an EMBL/GenBank/DDBJ whole genome shotgun (WGS) entry which is preliminary data.</text>
</comment>
<gene>
    <name evidence="1" type="ORF">IAC79_00440</name>
</gene>
<protein>
    <submittedName>
        <fullName evidence="1">Uncharacterized protein</fullName>
    </submittedName>
</protein>
<sequence length="62" mass="6375">PTAAVLGPIDAADLELAAGIVASYGDRGALASVIVRRLIPGQPPADLPAAPLPRETYVPWML</sequence>
<evidence type="ECO:0000313" key="1">
    <source>
        <dbReference type="EMBL" id="HIV08568.1"/>
    </source>
</evidence>
<feature type="non-terminal residue" evidence="1">
    <location>
        <position position="1"/>
    </location>
</feature>
<reference evidence="1" key="2">
    <citation type="journal article" date="2021" name="PeerJ">
        <title>Extensive microbial diversity within the chicken gut microbiome revealed by metagenomics and culture.</title>
        <authorList>
            <person name="Gilroy R."/>
            <person name="Ravi A."/>
            <person name="Getino M."/>
            <person name="Pursley I."/>
            <person name="Horton D.L."/>
            <person name="Alikhan N.F."/>
            <person name="Baker D."/>
            <person name="Gharbi K."/>
            <person name="Hall N."/>
            <person name="Watson M."/>
            <person name="Adriaenssens E.M."/>
            <person name="Foster-Nyarko E."/>
            <person name="Jarju S."/>
            <person name="Secka A."/>
            <person name="Antonio M."/>
            <person name="Oren A."/>
            <person name="Chaudhuri R.R."/>
            <person name="La Ragione R."/>
            <person name="Hildebrand F."/>
            <person name="Pallen M.J."/>
        </authorList>
    </citation>
    <scope>NUCLEOTIDE SEQUENCE</scope>
    <source>
        <strain evidence="1">35461</strain>
    </source>
</reference>
<organism evidence="1 2">
    <name type="scientific">Candidatus Spyradenecus faecavium</name>
    <dbReference type="NCBI Taxonomy" id="2840947"/>
    <lineage>
        <taxon>Bacteria</taxon>
        <taxon>Pseudomonadati</taxon>
        <taxon>Lentisphaerota</taxon>
        <taxon>Lentisphaeria</taxon>
        <taxon>Lentisphaerales</taxon>
        <taxon>Lentisphaeraceae</taxon>
        <taxon>Lentisphaeraceae incertae sedis</taxon>
        <taxon>Candidatus Spyradenecus</taxon>
    </lineage>
</organism>
<dbReference type="AlphaFoldDB" id="A0A9D1NLY7"/>
<evidence type="ECO:0000313" key="2">
    <source>
        <dbReference type="Proteomes" id="UP000886845"/>
    </source>
</evidence>
<name>A0A9D1NLY7_9BACT</name>
<proteinExistence type="predicted"/>
<dbReference type="EMBL" id="DVOR01000015">
    <property type="protein sequence ID" value="HIV08568.1"/>
    <property type="molecule type" value="Genomic_DNA"/>
</dbReference>
<reference evidence="1" key="1">
    <citation type="submission" date="2020-10" db="EMBL/GenBank/DDBJ databases">
        <authorList>
            <person name="Gilroy R."/>
        </authorList>
    </citation>
    <scope>NUCLEOTIDE SEQUENCE</scope>
    <source>
        <strain evidence="1">35461</strain>
    </source>
</reference>
<accession>A0A9D1NLY7</accession>
<dbReference type="Proteomes" id="UP000886845">
    <property type="component" value="Unassembled WGS sequence"/>
</dbReference>